<accession>A0A7R9MRE7</accession>
<keyword evidence="2" id="KW-1185">Reference proteome</keyword>
<evidence type="ECO:0000313" key="2">
    <source>
        <dbReference type="Proteomes" id="UP000728032"/>
    </source>
</evidence>
<evidence type="ECO:0000313" key="1">
    <source>
        <dbReference type="EMBL" id="CAD7665091.1"/>
    </source>
</evidence>
<dbReference type="OrthoDB" id="2015372at2759"/>
<gene>
    <name evidence="1" type="ORF">ONB1V03_LOCUS21649</name>
</gene>
<organism evidence="1">
    <name type="scientific">Oppiella nova</name>
    <dbReference type="NCBI Taxonomy" id="334625"/>
    <lineage>
        <taxon>Eukaryota</taxon>
        <taxon>Metazoa</taxon>
        <taxon>Ecdysozoa</taxon>
        <taxon>Arthropoda</taxon>
        <taxon>Chelicerata</taxon>
        <taxon>Arachnida</taxon>
        <taxon>Acari</taxon>
        <taxon>Acariformes</taxon>
        <taxon>Sarcoptiformes</taxon>
        <taxon>Oribatida</taxon>
        <taxon>Brachypylina</taxon>
        <taxon>Oppioidea</taxon>
        <taxon>Oppiidae</taxon>
        <taxon>Oppiella</taxon>
    </lineage>
</organism>
<dbReference type="EMBL" id="CAJPVJ010043268">
    <property type="protein sequence ID" value="CAG2182228.1"/>
    <property type="molecule type" value="Genomic_DNA"/>
</dbReference>
<dbReference type="AlphaFoldDB" id="A0A7R9MRE7"/>
<dbReference type="EMBL" id="OC958093">
    <property type="protein sequence ID" value="CAD7665091.1"/>
    <property type="molecule type" value="Genomic_DNA"/>
</dbReference>
<dbReference type="Proteomes" id="UP000728032">
    <property type="component" value="Unassembled WGS sequence"/>
</dbReference>
<sequence>MEAIVCLTKASAKLSLRSIVTKYDALMAILLYEENLSALFPHVMSPLGVEPVFHVRHEHRDAVIGPNCDHFMTQFEQRLNEFIIQSRPKRDSNGWNKLQMFSQNEE</sequence>
<reference evidence="1" key="1">
    <citation type="submission" date="2020-11" db="EMBL/GenBank/DDBJ databases">
        <authorList>
            <person name="Tran Van P."/>
        </authorList>
    </citation>
    <scope>NUCLEOTIDE SEQUENCE</scope>
</reference>
<proteinExistence type="predicted"/>
<name>A0A7R9MRE7_9ACAR</name>
<protein>
    <submittedName>
        <fullName evidence="1">Uncharacterized protein</fullName>
    </submittedName>
</protein>